<dbReference type="Pfam" id="PF02630">
    <property type="entry name" value="SCO1-SenC"/>
    <property type="match status" value="1"/>
</dbReference>
<sequence length="198" mass="22024">MKTIRVLLLLSLVTLTGVLWYLYQQPKPIEQRISFGSVGGDFTLQSAEGPVSLSDFKGKGVVIYIGYTYCPDVCPMALAILGQALRNMPEEDRQQIQGIFISVDPERDTLDHLANYASFFSPQLIGVTGSKEEVDSVVRQYGAFYRKVEMKDSAMEYAVDHSSRLYLVNPDGQLEATVTHNVDPNTLVQNLNKLIGKS</sequence>
<evidence type="ECO:0000256" key="3">
    <source>
        <dbReference type="PIRSR" id="PIRSR603782-1"/>
    </source>
</evidence>
<dbReference type="GO" id="GO:0046872">
    <property type="term" value="F:metal ion binding"/>
    <property type="evidence" value="ECO:0007669"/>
    <property type="project" value="UniProtKB-KW"/>
</dbReference>
<evidence type="ECO:0000259" key="5">
    <source>
        <dbReference type="PROSITE" id="PS51352"/>
    </source>
</evidence>
<dbReference type="PANTHER" id="PTHR12151">
    <property type="entry name" value="ELECTRON TRANSPORT PROTIN SCO1/SENC FAMILY MEMBER"/>
    <property type="match status" value="1"/>
</dbReference>
<feature type="disulfide bond" description="Redox-active" evidence="4">
    <location>
        <begin position="70"/>
        <end position="74"/>
    </location>
</feature>
<comment type="similarity">
    <text evidence="1">Belongs to the SCO1/2 family.</text>
</comment>
<name>A0A364NNX8_9GAMM</name>
<keyword evidence="2 3" id="KW-0186">Copper</keyword>
<dbReference type="PANTHER" id="PTHR12151:SF25">
    <property type="entry name" value="LINALOOL DEHYDRATASE_ISOMERASE DOMAIN-CONTAINING PROTEIN"/>
    <property type="match status" value="1"/>
</dbReference>
<evidence type="ECO:0000256" key="1">
    <source>
        <dbReference type="ARBA" id="ARBA00010996"/>
    </source>
</evidence>
<dbReference type="RefSeq" id="WP_112158692.1">
    <property type="nucleotide sequence ID" value="NZ_QKRX01000004.1"/>
</dbReference>
<keyword evidence="7" id="KW-1185">Reference proteome</keyword>
<feature type="binding site" evidence="3">
    <location>
        <position position="74"/>
    </location>
    <ligand>
        <name>Cu cation</name>
        <dbReference type="ChEBI" id="CHEBI:23378"/>
    </ligand>
</feature>
<dbReference type="InterPro" id="IPR013766">
    <property type="entry name" value="Thioredoxin_domain"/>
</dbReference>
<reference evidence="6 7" key="1">
    <citation type="submission" date="2018-06" db="EMBL/GenBank/DDBJ databases">
        <title>Nitrincola tibetense sp. nov., isolated from Lake XuguoCo on Tibetan Plateau.</title>
        <authorList>
            <person name="Xing P."/>
        </authorList>
    </citation>
    <scope>NUCLEOTIDE SEQUENCE [LARGE SCALE GENOMIC DNA]</scope>
    <source>
        <strain evidence="7">xg18</strain>
    </source>
</reference>
<feature type="domain" description="Thioredoxin" evidence="5">
    <location>
        <begin position="33"/>
        <end position="196"/>
    </location>
</feature>
<dbReference type="Gene3D" id="3.40.30.10">
    <property type="entry name" value="Glutaredoxin"/>
    <property type="match status" value="1"/>
</dbReference>
<keyword evidence="3" id="KW-0479">Metal-binding</keyword>
<evidence type="ECO:0000313" key="6">
    <source>
        <dbReference type="EMBL" id="RAU18587.1"/>
    </source>
</evidence>
<dbReference type="Proteomes" id="UP000250744">
    <property type="component" value="Unassembled WGS sequence"/>
</dbReference>
<dbReference type="FunFam" id="3.40.30.10:FF:000013">
    <property type="entry name" value="Blast:Protein SCO1 homolog, mitochondrial"/>
    <property type="match status" value="1"/>
</dbReference>
<feature type="binding site" evidence="3">
    <location>
        <position position="70"/>
    </location>
    <ligand>
        <name>Cu cation</name>
        <dbReference type="ChEBI" id="CHEBI:23378"/>
    </ligand>
</feature>
<proteinExistence type="inferred from homology"/>
<evidence type="ECO:0000256" key="2">
    <source>
        <dbReference type="ARBA" id="ARBA00023008"/>
    </source>
</evidence>
<dbReference type="PROSITE" id="PS51352">
    <property type="entry name" value="THIOREDOXIN_2"/>
    <property type="match status" value="1"/>
</dbReference>
<accession>A0A364NNX8</accession>
<organism evidence="6 7">
    <name type="scientific">Nitrincola tibetensis</name>
    <dbReference type="NCBI Taxonomy" id="2219697"/>
    <lineage>
        <taxon>Bacteria</taxon>
        <taxon>Pseudomonadati</taxon>
        <taxon>Pseudomonadota</taxon>
        <taxon>Gammaproteobacteria</taxon>
        <taxon>Oceanospirillales</taxon>
        <taxon>Oceanospirillaceae</taxon>
        <taxon>Nitrincola</taxon>
    </lineage>
</organism>
<dbReference type="SUPFAM" id="SSF52833">
    <property type="entry name" value="Thioredoxin-like"/>
    <property type="match status" value="1"/>
</dbReference>
<dbReference type="OrthoDB" id="9790194at2"/>
<dbReference type="CDD" id="cd02968">
    <property type="entry name" value="SCO"/>
    <property type="match status" value="1"/>
</dbReference>
<evidence type="ECO:0000313" key="7">
    <source>
        <dbReference type="Proteomes" id="UP000250744"/>
    </source>
</evidence>
<protein>
    <submittedName>
        <fullName evidence="6">SCO family protein</fullName>
    </submittedName>
</protein>
<dbReference type="InterPro" id="IPR003782">
    <property type="entry name" value="SCO1/SenC"/>
</dbReference>
<evidence type="ECO:0000256" key="4">
    <source>
        <dbReference type="PIRSR" id="PIRSR603782-2"/>
    </source>
</evidence>
<feature type="binding site" evidence="3">
    <location>
        <position position="161"/>
    </location>
    <ligand>
        <name>Cu cation</name>
        <dbReference type="ChEBI" id="CHEBI:23378"/>
    </ligand>
</feature>
<gene>
    <name evidence="6" type="ORF">DN062_07390</name>
</gene>
<dbReference type="EMBL" id="QKRX01000004">
    <property type="protein sequence ID" value="RAU18587.1"/>
    <property type="molecule type" value="Genomic_DNA"/>
</dbReference>
<dbReference type="InterPro" id="IPR036249">
    <property type="entry name" value="Thioredoxin-like_sf"/>
</dbReference>
<comment type="caution">
    <text evidence="6">The sequence shown here is derived from an EMBL/GenBank/DDBJ whole genome shotgun (WGS) entry which is preliminary data.</text>
</comment>
<keyword evidence="4" id="KW-1015">Disulfide bond</keyword>
<dbReference type="AlphaFoldDB" id="A0A364NNX8"/>